<feature type="region of interest" description="Disordered" evidence="1">
    <location>
        <begin position="24"/>
        <end position="48"/>
    </location>
</feature>
<gene>
    <name evidence="2" type="ORF">Tci_880366</name>
</gene>
<accession>A0A699TE44</accession>
<feature type="region of interest" description="Disordered" evidence="1">
    <location>
        <begin position="72"/>
        <end position="92"/>
    </location>
</feature>
<reference evidence="2" key="1">
    <citation type="journal article" date="2019" name="Sci. Rep.">
        <title>Draft genome of Tanacetum cinerariifolium, the natural source of mosquito coil.</title>
        <authorList>
            <person name="Yamashiro T."/>
            <person name="Shiraishi A."/>
            <person name="Satake H."/>
            <person name="Nakayama K."/>
        </authorList>
    </citation>
    <scope>NUCLEOTIDE SEQUENCE</scope>
</reference>
<dbReference type="AlphaFoldDB" id="A0A699TE44"/>
<evidence type="ECO:0000256" key="1">
    <source>
        <dbReference type="SAM" id="MobiDB-lite"/>
    </source>
</evidence>
<feature type="compositionally biased region" description="Low complexity" evidence="1">
    <location>
        <begin position="72"/>
        <end position="89"/>
    </location>
</feature>
<dbReference type="EMBL" id="BKCJ011238163">
    <property type="protein sequence ID" value="GFD08397.1"/>
    <property type="molecule type" value="Genomic_DNA"/>
</dbReference>
<sequence length="149" mass="16165">MMSHLVHPTLPTIMEAQSFFEDESLEDDSIGDSSGTDESLPAQTAPAIAHEPPSVLSPLIIAAYPSSPPPSLAHLGPSRMRPRSLPSSSTVPTLKRCKVSPTLVLPALALHSMSIELLPPRKRFTVLKRIETLEREVESLTVRLAVVEI</sequence>
<evidence type="ECO:0000313" key="2">
    <source>
        <dbReference type="EMBL" id="GFD08397.1"/>
    </source>
</evidence>
<organism evidence="2">
    <name type="scientific">Tanacetum cinerariifolium</name>
    <name type="common">Dalmatian daisy</name>
    <name type="synonym">Chrysanthemum cinerariifolium</name>
    <dbReference type="NCBI Taxonomy" id="118510"/>
    <lineage>
        <taxon>Eukaryota</taxon>
        <taxon>Viridiplantae</taxon>
        <taxon>Streptophyta</taxon>
        <taxon>Embryophyta</taxon>
        <taxon>Tracheophyta</taxon>
        <taxon>Spermatophyta</taxon>
        <taxon>Magnoliopsida</taxon>
        <taxon>eudicotyledons</taxon>
        <taxon>Gunneridae</taxon>
        <taxon>Pentapetalae</taxon>
        <taxon>asterids</taxon>
        <taxon>campanulids</taxon>
        <taxon>Asterales</taxon>
        <taxon>Asteraceae</taxon>
        <taxon>Asteroideae</taxon>
        <taxon>Anthemideae</taxon>
        <taxon>Anthemidinae</taxon>
        <taxon>Tanacetum</taxon>
    </lineage>
</organism>
<proteinExistence type="predicted"/>
<comment type="caution">
    <text evidence="2">The sequence shown here is derived from an EMBL/GenBank/DDBJ whole genome shotgun (WGS) entry which is preliminary data.</text>
</comment>
<protein>
    <submittedName>
        <fullName evidence="2">Uncharacterized protein</fullName>
    </submittedName>
</protein>
<name>A0A699TE44_TANCI</name>